<dbReference type="SMART" id="SM00418">
    <property type="entry name" value="HTH_ARSR"/>
    <property type="match status" value="1"/>
</dbReference>
<feature type="domain" description="HTH arsR-type" evidence="4">
    <location>
        <begin position="1"/>
        <end position="99"/>
    </location>
</feature>
<keyword evidence="6" id="KW-1185">Reference proteome</keyword>
<sequence length="99" mass="11004">MDVVVVAKALASPVRVAILEWLKDPERHFVSRRAGDLAPAGVCASLIAEKAGIAAPTASRHLDVLRRAELIDTERITGWNYHRRNRDGLARARRLLEQV</sequence>
<dbReference type="InterPro" id="IPR036388">
    <property type="entry name" value="WH-like_DNA-bd_sf"/>
</dbReference>
<evidence type="ECO:0000313" key="6">
    <source>
        <dbReference type="Proteomes" id="UP001501414"/>
    </source>
</evidence>
<dbReference type="PROSITE" id="PS50987">
    <property type="entry name" value="HTH_ARSR_2"/>
    <property type="match status" value="1"/>
</dbReference>
<keyword evidence="1" id="KW-0805">Transcription regulation</keyword>
<reference evidence="6" key="1">
    <citation type="journal article" date="2019" name="Int. J. Syst. Evol. Microbiol.">
        <title>The Global Catalogue of Microorganisms (GCM) 10K type strain sequencing project: providing services to taxonomists for standard genome sequencing and annotation.</title>
        <authorList>
            <consortium name="The Broad Institute Genomics Platform"/>
            <consortium name="The Broad Institute Genome Sequencing Center for Infectious Disease"/>
            <person name="Wu L."/>
            <person name="Ma J."/>
        </authorList>
    </citation>
    <scope>NUCLEOTIDE SEQUENCE [LARGE SCALE GENOMIC DNA]</scope>
    <source>
        <strain evidence="6">JCM 11896</strain>
    </source>
</reference>
<dbReference type="PANTHER" id="PTHR33154:SF32">
    <property type="entry name" value="TRANSCRIPTIONAL REGULATORY PROTEIN"/>
    <property type="match status" value="1"/>
</dbReference>
<evidence type="ECO:0000313" key="5">
    <source>
        <dbReference type="EMBL" id="GAA1388307.1"/>
    </source>
</evidence>
<organism evidence="5 6">
    <name type="scientific">Pseudonocardia kongjuensis</name>
    <dbReference type="NCBI Taxonomy" id="102227"/>
    <lineage>
        <taxon>Bacteria</taxon>
        <taxon>Bacillati</taxon>
        <taxon>Actinomycetota</taxon>
        <taxon>Actinomycetes</taxon>
        <taxon>Pseudonocardiales</taxon>
        <taxon>Pseudonocardiaceae</taxon>
        <taxon>Pseudonocardia</taxon>
    </lineage>
</organism>
<dbReference type="SUPFAM" id="SSF46785">
    <property type="entry name" value="Winged helix' DNA-binding domain"/>
    <property type="match status" value="1"/>
</dbReference>
<dbReference type="Gene3D" id="1.10.10.10">
    <property type="entry name" value="Winged helix-like DNA-binding domain superfamily/Winged helix DNA-binding domain"/>
    <property type="match status" value="1"/>
</dbReference>
<dbReference type="RefSeq" id="WP_344021832.1">
    <property type="nucleotide sequence ID" value="NZ_BAAAJK010000008.1"/>
</dbReference>
<dbReference type="InterPro" id="IPR051081">
    <property type="entry name" value="HTH_MetalResp_TranReg"/>
</dbReference>
<name>A0ABP4IIP7_9PSEU</name>
<dbReference type="Pfam" id="PF12840">
    <property type="entry name" value="HTH_20"/>
    <property type="match status" value="1"/>
</dbReference>
<comment type="caution">
    <text evidence="5">The sequence shown here is derived from an EMBL/GenBank/DDBJ whole genome shotgun (WGS) entry which is preliminary data.</text>
</comment>
<keyword evidence="2" id="KW-0238">DNA-binding</keyword>
<dbReference type="InterPro" id="IPR036390">
    <property type="entry name" value="WH_DNA-bd_sf"/>
</dbReference>
<evidence type="ECO:0000256" key="1">
    <source>
        <dbReference type="ARBA" id="ARBA00023015"/>
    </source>
</evidence>
<evidence type="ECO:0000256" key="2">
    <source>
        <dbReference type="ARBA" id="ARBA00023125"/>
    </source>
</evidence>
<proteinExistence type="predicted"/>
<accession>A0ABP4IIP7</accession>
<dbReference type="EMBL" id="BAAAJK010000008">
    <property type="protein sequence ID" value="GAA1388307.1"/>
    <property type="molecule type" value="Genomic_DNA"/>
</dbReference>
<dbReference type="PANTHER" id="PTHR33154">
    <property type="entry name" value="TRANSCRIPTIONAL REGULATOR, ARSR FAMILY"/>
    <property type="match status" value="1"/>
</dbReference>
<keyword evidence="3" id="KW-0804">Transcription</keyword>
<gene>
    <name evidence="5" type="ORF">GCM10009613_25430</name>
</gene>
<evidence type="ECO:0000259" key="4">
    <source>
        <dbReference type="PROSITE" id="PS50987"/>
    </source>
</evidence>
<dbReference type="CDD" id="cd00090">
    <property type="entry name" value="HTH_ARSR"/>
    <property type="match status" value="1"/>
</dbReference>
<dbReference type="Proteomes" id="UP001501414">
    <property type="component" value="Unassembled WGS sequence"/>
</dbReference>
<dbReference type="InterPro" id="IPR001845">
    <property type="entry name" value="HTH_ArsR_DNA-bd_dom"/>
</dbReference>
<evidence type="ECO:0000256" key="3">
    <source>
        <dbReference type="ARBA" id="ARBA00023163"/>
    </source>
</evidence>
<dbReference type="InterPro" id="IPR011991">
    <property type="entry name" value="ArsR-like_HTH"/>
</dbReference>
<protein>
    <recommendedName>
        <fullName evidence="4">HTH arsR-type domain-containing protein</fullName>
    </recommendedName>
</protein>